<feature type="chain" id="PRO_5043020633" description="YwoF protein" evidence="1">
    <location>
        <begin position="20"/>
        <end position="137"/>
    </location>
</feature>
<dbReference type="GeneID" id="76997525"/>
<dbReference type="Proteomes" id="UP000315377">
    <property type="component" value="Chromosome"/>
</dbReference>
<evidence type="ECO:0000313" key="5">
    <source>
        <dbReference type="Proteomes" id="UP001209276"/>
    </source>
</evidence>
<accession>A0AAP9DW94</accession>
<reference evidence="3 4" key="1">
    <citation type="submission" date="2019-07" db="EMBL/GenBank/DDBJ databases">
        <title>Paenibacillus thiaminolyticus NRRL B-4156.</title>
        <authorList>
            <person name="Hehnly C."/>
            <person name="Zhang L."/>
        </authorList>
    </citation>
    <scope>NUCLEOTIDE SEQUENCE [LARGE SCALE GENOMIC DNA]</scope>
    <source>
        <strain evidence="3 4">NRRL B-4156</strain>
    </source>
</reference>
<dbReference type="EMBL" id="CP041405">
    <property type="protein sequence ID" value="QDM44869.1"/>
    <property type="molecule type" value="Genomic_DNA"/>
</dbReference>
<reference evidence="2 5" key="2">
    <citation type="submission" date="2022-05" db="EMBL/GenBank/DDBJ databases">
        <title>Genome Sequencing of Bee-Associated Microbes.</title>
        <authorList>
            <person name="Dunlap C."/>
        </authorList>
    </citation>
    <scope>NUCLEOTIDE SEQUENCE [LARGE SCALE GENOMIC DNA]</scope>
    <source>
        <strain evidence="2 5">NRRL B-14613</strain>
    </source>
</reference>
<dbReference type="Proteomes" id="UP001209276">
    <property type="component" value="Unassembled WGS sequence"/>
</dbReference>
<evidence type="ECO:0000256" key="1">
    <source>
        <dbReference type="SAM" id="SignalP"/>
    </source>
</evidence>
<dbReference type="RefSeq" id="WP_127510965.1">
    <property type="nucleotide sequence ID" value="NZ_CABMNB010000005.1"/>
</dbReference>
<protein>
    <recommendedName>
        <fullName evidence="6">YwoF protein</fullName>
    </recommendedName>
</protein>
<feature type="signal peptide" evidence="1">
    <location>
        <begin position="1"/>
        <end position="19"/>
    </location>
</feature>
<keyword evidence="1" id="KW-0732">Signal</keyword>
<evidence type="ECO:0008006" key="6">
    <source>
        <dbReference type="Google" id="ProtNLM"/>
    </source>
</evidence>
<dbReference type="InterPro" id="IPR012334">
    <property type="entry name" value="Pectin_lyas_fold"/>
</dbReference>
<dbReference type="Gene3D" id="2.160.20.10">
    <property type="entry name" value="Single-stranded right-handed beta-helix, Pectin lyase-like"/>
    <property type="match status" value="1"/>
</dbReference>
<keyword evidence="5" id="KW-1185">Reference proteome</keyword>
<evidence type="ECO:0000313" key="4">
    <source>
        <dbReference type="Proteomes" id="UP000315377"/>
    </source>
</evidence>
<dbReference type="EMBL" id="JAMDMM010000027">
    <property type="protein sequence ID" value="MCY9608516.1"/>
    <property type="molecule type" value="Genomic_DNA"/>
</dbReference>
<proteinExistence type="predicted"/>
<sequence length="137" mass="14146">MALVVGSLMGSTSAAPACAAGTVLCVPGREQQQCRDECEHAMEDAAACGMRRIPHPTGEYCACDGGFYHQKLQINRSGSAVAGPITFQSDASDTAVIDGNGTGLSATNVEVGETAAGRAAEEGETVNPAYVQEFTRF</sequence>
<evidence type="ECO:0000313" key="3">
    <source>
        <dbReference type="EMBL" id="QDM44869.1"/>
    </source>
</evidence>
<organism evidence="3 4">
    <name type="scientific">Paenibacillus thiaminolyticus</name>
    <name type="common">Bacillus thiaminolyticus</name>
    <dbReference type="NCBI Taxonomy" id="49283"/>
    <lineage>
        <taxon>Bacteria</taxon>
        <taxon>Bacillati</taxon>
        <taxon>Bacillota</taxon>
        <taxon>Bacilli</taxon>
        <taxon>Bacillales</taxon>
        <taxon>Paenibacillaceae</taxon>
        <taxon>Paenibacillus</taxon>
    </lineage>
</organism>
<dbReference type="AlphaFoldDB" id="A0AAP9DW94"/>
<gene>
    <name evidence="3" type="ORF">FLT43_16310</name>
    <name evidence="2" type="ORF">M5W83_15315</name>
</gene>
<evidence type="ECO:0000313" key="2">
    <source>
        <dbReference type="EMBL" id="MCY9608516.1"/>
    </source>
</evidence>
<name>A0AAP9DW94_PANTH</name>